<evidence type="ECO:0008006" key="3">
    <source>
        <dbReference type="Google" id="ProtNLM"/>
    </source>
</evidence>
<proteinExistence type="predicted"/>
<gene>
    <name evidence="1" type="ORF">CFOLD11_11180</name>
</gene>
<evidence type="ECO:0000313" key="1">
    <source>
        <dbReference type="EMBL" id="GKU24292.1"/>
    </source>
</evidence>
<dbReference type="RefSeq" id="WP_261851308.1">
    <property type="nucleotide sequence ID" value="NZ_BQXY01000001.1"/>
</dbReference>
<accession>A0A9W5Y0F2</accession>
<dbReference type="EMBL" id="BQXY01000001">
    <property type="protein sequence ID" value="GKU24292.1"/>
    <property type="molecule type" value="Genomic_DNA"/>
</dbReference>
<name>A0A9W5Y0F2_9CLOT</name>
<dbReference type="Pfam" id="PF14253">
    <property type="entry name" value="AbiH"/>
    <property type="match status" value="1"/>
</dbReference>
<dbReference type="AlphaFoldDB" id="A0A9W5Y0F2"/>
<dbReference type="InterPro" id="IPR025935">
    <property type="entry name" value="AbiH"/>
</dbReference>
<keyword evidence="2" id="KW-1185">Reference proteome</keyword>
<comment type="caution">
    <text evidence="1">The sequence shown here is derived from an EMBL/GenBank/DDBJ whole genome shotgun (WGS) entry which is preliminary data.</text>
</comment>
<organism evidence="1 2">
    <name type="scientific">Clostridium folliculivorans</name>
    <dbReference type="NCBI Taxonomy" id="2886038"/>
    <lineage>
        <taxon>Bacteria</taxon>
        <taxon>Bacillati</taxon>
        <taxon>Bacillota</taxon>
        <taxon>Clostridia</taxon>
        <taxon>Eubacteriales</taxon>
        <taxon>Clostridiaceae</taxon>
        <taxon>Clostridium</taxon>
    </lineage>
</organism>
<dbReference type="Proteomes" id="UP001057868">
    <property type="component" value="Unassembled WGS sequence"/>
</dbReference>
<evidence type="ECO:0000313" key="2">
    <source>
        <dbReference type="Proteomes" id="UP001057868"/>
    </source>
</evidence>
<sequence length="329" mass="38457">MDLFVIGNGFDLAHGLKTSYGDFRDYLERENTYFLSKFEKMYGIGNPDWIDKIGEDIWKKDVKNMLWRDFEGNLPKIDESIISDGEDIELGIQGEDSRGRGDSVIGEVLDKHWKEEFEFIEKLGDIVSDWINQIELKISRKAKLIDKENYDKFLTFNYTLLLEEVYKVSDSNILHIHGSGDDNTIIGHGDEKAADEMRKEAEEAKDNFNQYGRSIYEAIASYYDNTLKKVKDYIESNRNFFEKLNNIKSIHIIGHSLGDVDMPYFQEIKNNVNKDTMWNIYYYCESDREVYKDKIMSLGVSEDKIKLSPTEYFFSGEIYDDESISFLNI</sequence>
<protein>
    <recommendedName>
        <fullName evidence="3">Bacteriophage abortive infection AbiH</fullName>
    </recommendedName>
</protein>
<reference evidence="1" key="1">
    <citation type="journal article" date="2023" name="Int. J. Syst. Evol. Microbiol.">
        <title>&lt;i&gt;Clostridium folliculivorans&lt;/i&gt; sp. nov., isolated from soil samples of an organic paddy in Japan.</title>
        <authorList>
            <person name="Tazawa J."/>
            <person name="Kobayashi H."/>
            <person name="Tanizawa Y."/>
            <person name="Uchino A."/>
            <person name="Tanaka F."/>
            <person name="Urashima Y."/>
            <person name="Miura S."/>
            <person name="Sakamoto M."/>
            <person name="Ohkuma M."/>
            <person name="Tohno M."/>
        </authorList>
    </citation>
    <scope>NUCLEOTIDE SEQUENCE</scope>
    <source>
        <strain evidence="1">D1-1</strain>
    </source>
</reference>